<evidence type="ECO:0008006" key="3">
    <source>
        <dbReference type="Google" id="ProtNLM"/>
    </source>
</evidence>
<dbReference type="OrthoDB" id="962301at2"/>
<name>A0A5E4PDL0_9COXI</name>
<accession>A0A5E4PDL0</accession>
<gene>
    <name evidence="1" type="ORF">AQUSIP_01380</name>
</gene>
<keyword evidence="2" id="KW-1185">Reference proteome</keyword>
<evidence type="ECO:0000313" key="2">
    <source>
        <dbReference type="Proteomes" id="UP000324194"/>
    </source>
</evidence>
<sequence length="73" mass="8162">MADEIDIANDLIDSEVSRALSKIRQNASLDTVGSEFCVECGEDMPKERQKLGFKLCVPCASESERRKAMFADY</sequence>
<reference evidence="1 2" key="1">
    <citation type="submission" date="2019-08" db="EMBL/GenBank/DDBJ databases">
        <authorList>
            <person name="Guy L."/>
        </authorList>
    </citation>
    <scope>NUCLEOTIDE SEQUENCE [LARGE SCALE GENOMIC DNA]</scope>
    <source>
        <strain evidence="1 2">SGT-108</strain>
    </source>
</reference>
<proteinExistence type="predicted"/>
<evidence type="ECO:0000313" key="1">
    <source>
        <dbReference type="EMBL" id="VVC74864.1"/>
    </source>
</evidence>
<dbReference type="KEGG" id="asip:AQUSIP_01380"/>
<organism evidence="1 2">
    <name type="scientific">Aquicella siphonis</name>
    <dbReference type="NCBI Taxonomy" id="254247"/>
    <lineage>
        <taxon>Bacteria</taxon>
        <taxon>Pseudomonadati</taxon>
        <taxon>Pseudomonadota</taxon>
        <taxon>Gammaproteobacteria</taxon>
        <taxon>Legionellales</taxon>
        <taxon>Coxiellaceae</taxon>
        <taxon>Aquicella</taxon>
    </lineage>
</organism>
<dbReference type="RefSeq" id="WP_148337654.1">
    <property type="nucleotide sequence ID" value="NZ_LR699119.1"/>
</dbReference>
<dbReference type="Proteomes" id="UP000324194">
    <property type="component" value="Chromosome 1"/>
</dbReference>
<protein>
    <recommendedName>
        <fullName evidence="3">DksA C4-type domain-containing protein</fullName>
    </recommendedName>
</protein>
<dbReference type="AlphaFoldDB" id="A0A5E4PDL0"/>
<dbReference type="EMBL" id="LR699119">
    <property type="protein sequence ID" value="VVC74864.1"/>
    <property type="molecule type" value="Genomic_DNA"/>
</dbReference>